<evidence type="ECO:0000313" key="5">
    <source>
        <dbReference type="Proteomes" id="UP001221597"/>
    </source>
</evidence>
<name>A0ABY8IWE0_9BACI</name>
<dbReference type="Gene3D" id="2.40.260.10">
    <property type="entry name" value="Sortase"/>
    <property type="match status" value="1"/>
</dbReference>
<dbReference type="Pfam" id="PF04203">
    <property type="entry name" value="Sortase"/>
    <property type="match status" value="1"/>
</dbReference>
<sequence length="334" mass="37091">MKWRTYFTIVGLGALLLAGYNSNVWANFTSPYDPTVETETSENNKQEASDLSLKSEEFTLVDQSGDIKEVDFETDKPDMSSGIIPTNLKIPSLDIDAPVSKVGVLESGQMGVPKDDKTVGWFEPGTKPGNTGNAVMAGHVDNQSGPAVFFYLDDLQKGDEIIVTNEEGKELTFVVQKLESYPRNDAPIEKVFGKTDKKRLNLITCTGNFNHDKGTHEERLVVYTELKSSLDDGEEKPKEEADYEIKAPSHVEVNGTFVTWHAVRVDGVAGYRVYRSEDGENFKKVASISEHERKTYTDPEASKYTYHVTTVYLDGTESEPSEPAKADKSTYSIT</sequence>
<feature type="region of interest" description="Disordered" evidence="2">
    <location>
        <begin position="314"/>
        <end position="334"/>
    </location>
</feature>
<organism evidence="4 5">
    <name type="scientific">Halobacillus naozhouensis</name>
    <dbReference type="NCBI Taxonomy" id="554880"/>
    <lineage>
        <taxon>Bacteria</taxon>
        <taxon>Bacillati</taxon>
        <taxon>Bacillota</taxon>
        <taxon>Bacilli</taxon>
        <taxon>Bacillales</taxon>
        <taxon>Bacillaceae</taxon>
        <taxon>Halobacillus</taxon>
    </lineage>
</organism>
<dbReference type="InterPro" id="IPR013783">
    <property type="entry name" value="Ig-like_fold"/>
</dbReference>
<feature type="chain" id="PRO_5045269012" evidence="3">
    <location>
        <begin position="27"/>
        <end position="334"/>
    </location>
</feature>
<dbReference type="EMBL" id="CP121671">
    <property type="protein sequence ID" value="WFT74335.1"/>
    <property type="molecule type" value="Genomic_DNA"/>
</dbReference>
<evidence type="ECO:0000313" key="4">
    <source>
        <dbReference type="EMBL" id="WFT74335.1"/>
    </source>
</evidence>
<dbReference type="InterPro" id="IPR042001">
    <property type="entry name" value="Sortase_F"/>
</dbReference>
<evidence type="ECO:0000256" key="3">
    <source>
        <dbReference type="SAM" id="SignalP"/>
    </source>
</evidence>
<keyword evidence="3" id="KW-0732">Signal</keyword>
<evidence type="ECO:0000256" key="2">
    <source>
        <dbReference type="SAM" id="MobiDB-lite"/>
    </source>
</evidence>
<gene>
    <name evidence="4" type="ORF">P9989_18545</name>
</gene>
<accession>A0ABY8IWE0</accession>
<reference evidence="4 5" key="1">
    <citation type="submission" date="2023-04" db="EMBL/GenBank/DDBJ databases">
        <title>Genome sequence of Halobacillus naozhouensis KACC 21980.</title>
        <authorList>
            <person name="Kim S."/>
            <person name="Heo J."/>
            <person name="Kwon S.-W."/>
        </authorList>
    </citation>
    <scope>NUCLEOTIDE SEQUENCE [LARGE SCALE GENOMIC DNA]</scope>
    <source>
        <strain evidence="4 5">KCTC 13234</strain>
    </source>
</reference>
<dbReference type="Gene3D" id="2.60.40.10">
    <property type="entry name" value="Immunoglobulins"/>
    <property type="match status" value="1"/>
</dbReference>
<dbReference type="CDD" id="cd05829">
    <property type="entry name" value="Sortase_F"/>
    <property type="match status" value="1"/>
</dbReference>
<dbReference type="InterPro" id="IPR023365">
    <property type="entry name" value="Sortase_dom-sf"/>
</dbReference>
<evidence type="ECO:0000256" key="1">
    <source>
        <dbReference type="ARBA" id="ARBA00022801"/>
    </source>
</evidence>
<proteinExistence type="predicted"/>
<dbReference type="RefSeq" id="WP_283076334.1">
    <property type="nucleotide sequence ID" value="NZ_CP121671.1"/>
</dbReference>
<dbReference type="InterPro" id="IPR005754">
    <property type="entry name" value="Sortase"/>
</dbReference>
<feature type="signal peptide" evidence="3">
    <location>
        <begin position="1"/>
        <end position="26"/>
    </location>
</feature>
<protein>
    <submittedName>
        <fullName evidence="4">Class F sortase</fullName>
    </submittedName>
</protein>
<keyword evidence="1" id="KW-0378">Hydrolase</keyword>
<dbReference type="SUPFAM" id="SSF63817">
    <property type="entry name" value="Sortase"/>
    <property type="match status" value="1"/>
</dbReference>
<keyword evidence="5" id="KW-1185">Reference proteome</keyword>
<dbReference type="Proteomes" id="UP001221597">
    <property type="component" value="Chromosome"/>
</dbReference>